<feature type="domain" description="Glycosyl transferase family 1" evidence="1">
    <location>
        <begin position="192"/>
        <end position="355"/>
    </location>
</feature>
<dbReference type="EMBL" id="JBHTJM010000002">
    <property type="protein sequence ID" value="MFD0962602.1"/>
    <property type="molecule type" value="Genomic_DNA"/>
</dbReference>
<evidence type="ECO:0000313" key="3">
    <source>
        <dbReference type="EMBL" id="MFD0962602.1"/>
    </source>
</evidence>
<proteinExistence type="predicted"/>
<keyword evidence="4" id="KW-1185">Reference proteome</keyword>
<gene>
    <name evidence="3" type="ORF">ACFQ1O_01135</name>
</gene>
<dbReference type="RefSeq" id="WP_377712436.1">
    <property type="nucleotide sequence ID" value="NZ_JBHTJM010000002.1"/>
</dbReference>
<dbReference type="SUPFAM" id="SSF53756">
    <property type="entry name" value="UDP-Glycosyltransferase/glycogen phosphorylase"/>
    <property type="match status" value="1"/>
</dbReference>
<name>A0ABW3HZ16_9FLAO</name>
<dbReference type="InterPro" id="IPR001296">
    <property type="entry name" value="Glyco_trans_1"/>
</dbReference>
<dbReference type="PANTHER" id="PTHR12526">
    <property type="entry name" value="GLYCOSYLTRANSFERASE"/>
    <property type="match status" value="1"/>
</dbReference>
<dbReference type="InterPro" id="IPR028098">
    <property type="entry name" value="Glyco_trans_4-like_N"/>
</dbReference>
<dbReference type="GO" id="GO:0016757">
    <property type="term" value="F:glycosyltransferase activity"/>
    <property type="evidence" value="ECO:0007669"/>
    <property type="project" value="UniProtKB-KW"/>
</dbReference>
<keyword evidence="3" id="KW-0328">Glycosyltransferase</keyword>
<keyword evidence="3" id="KW-0808">Transferase</keyword>
<sequence>MHVGFITSEYPHELFKKGIGGIGTFTKNLANQLHKGNYKVTVFVHSHTESKVFEDNGIKVHFIKQKKLKGFTWWVNRKYIQQYISSVVKKDNISILEAPEWTGITAFMKFSIPLVIRLHGSDTYFCHLDKRKVKFKNKLFEKKALKGATKIVGVSHFVAEKTKELFKLSILVETIHNTINPNQFVPDHSKIERKTLLYFGALIRKKGVLELASIFNKVIEEDKEVTITLLGRDTIDVFTQVSTLEMFKNQLTAEALKRFIYIPSVPYEEVDSYIKKANIVLLPSFAEAFPMTWLEAMVLEKQLVTSNIGWANELMINGETGYCVNPIDHQLYADKILDLLSNPTKAKQMGEKARQVIKDKFNSETSYQENVLLYKKVIAEC</sequence>
<dbReference type="Proteomes" id="UP001596997">
    <property type="component" value="Unassembled WGS sequence"/>
</dbReference>
<evidence type="ECO:0000259" key="1">
    <source>
        <dbReference type="Pfam" id="PF00534"/>
    </source>
</evidence>
<comment type="caution">
    <text evidence="3">The sequence shown here is derived from an EMBL/GenBank/DDBJ whole genome shotgun (WGS) entry which is preliminary data.</text>
</comment>
<accession>A0ABW3HZ16</accession>
<dbReference type="Pfam" id="PF13439">
    <property type="entry name" value="Glyco_transf_4"/>
    <property type="match status" value="1"/>
</dbReference>
<dbReference type="CDD" id="cd03801">
    <property type="entry name" value="GT4_PimA-like"/>
    <property type="match status" value="1"/>
</dbReference>
<reference evidence="4" key="1">
    <citation type="journal article" date="2019" name="Int. J. Syst. Evol. Microbiol.">
        <title>The Global Catalogue of Microorganisms (GCM) 10K type strain sequencing project: providing services to taxonomists for standard genome sequencing and annotation.</title>
        <authorList>
            <consortium name="The Broad Institute Genomics Platform"/>
            <consortium name="The Broad Institute Genome Sequencing Center for Infectious Disease"/>
            <person name="Wu L."/>
            <person name="Ma J."/>
        </authorList>
    </citation>
    <scope>NUCLEOTIDE SEQUENCE [LARGE SCALE GENOMIC DNA]</scope>
    <source>
        <strain evidence="4">CCUG 62114</strain>
    </source>
</reference>
<dbReference type="Gene3D" id="3.40.50.2000">
    <property type="entry name" value="Glycogen Phosphorylase B"/>
    <property type="match status" value="2"/>
</dbReference>
<organism evidence="3 4">
    <name type="scientific">Pseudofulvibacter geojedonensis</name>
    <dbReference type="NCBI Taxonomy" id="1123758"/>
    <lineage>
        <taxon>Bacteria</taxon>
        <taxon>Pseudomonadati</taxon>
        <taxon>Bacteroidota</taxon>
        <taxon>Flavobacteriia</taxon>
        <taxon>Flavobacteriales</taxon>
        <taxon>Flavobacteriaceae</taxon>
        <taxon>Pseudofulvibacter</taxon>
    </lineage>
</organism>
<feature type="domain" description="Glycosyltransferase subfamily 4-like N-terminal" evidence="2">
    <location>
        <begin position="19"/>
        <end position="182"/>
    </location>
</feature>
<evidence type="ECO:0000259" key="2">
    <source>
        <dbReference type="Pfam" id="PF13439"/>
    </source>
</evidence>
<dbReference type="Pfam" id="PF00534">
    <property type="entry name" value="Glycos_transf_1"/>
    <property type="match status" value="1"/>
</dbReference>
<protein>
    <submittedName>
        <fullName evidence="3">Glycosyltransferase family 4 protein</fullName>
        <ecNumber evidence="3">2.4.-.-</ecNumber>
    </submittedName>
</protein>
<evidence type="ECO:0000313" key="4">
    <source>
        <dbReference type="Proteomes" id="UP001596997"/>
    </source>
</evidence>
<dbReference type="EC" id="2.4.-.-" evidence="3"/>